<protein>
    <submittedName>
        <fullName evidence="2">Uncharacterized protein</fullName>
    </submittedName>
</protein>
<feature type="region of interest" description="Disordered" evidence="1">
    <location>
        <begin position="26"/>
        <end position="46"/>
    </location>
</feature>
<name>A0A1E4TLQ2_9ASCO</name>
<evidence type="ECO:0000256" key="1">
    <source>
        <dbReference type="SAM" id="MobiDB-lite"/>
    </source>
</evidence>
<keyword evidence="3" id="KW-1185">Reference proteome</keyword>
<sequence>PWVRTMSDHTQVIRPTVIAGVTFSAKPRTETPNHPQPWISLNKDGSPKTIKPKLKGAFTKNGPPDYGTYFAEKVTRTVTHVERVQGRYGPTSTTKVEEVIEHIDLFDEDAELNPLIRCTPDRYFDEQGRIGSKGDGTSEPFCSPWSASHWLTGRTYFVTWYPGYFNNTASVRVLLEYAEHGSDSQIKKTLYGSRKGKAAKEEDDEDYERQHVDDAFYVGEWVPVGRGWQEVTVLKSWLQNKFSKHVYVSLQTSNDADDAVD</sequence>
<reference evidence="3" key="1">
    <citation type="submission" date="2016-02" db="EMBL/GenBank/DDBJ databases">
        <title>Comparative genomics of biotechnologically important yeasts.</title>
        <authorList>
            <consortium name="DOE Joint Genome Institute"/>
            <person name="Riley R."/>
            <person name="Haridas S."/>
            <person name="Wolfe K.H."/>
            <person name="Lopes M.R."/>
            <person name="Hittinger C.T."/>
            <person name="Goker M."/>
            <person name="Salamov A."/>
            <person name="Wisecaver J."/>
            <person name="Long T.M."/>
            <person name="Aerts A.L."/>
            <person name="Barry K."/>
            <person name="Choi C."/>
            <person name="Clum A."/>
            <person name="Coughlan A.Y."/>
            <person name="Deshpande S."/>
            <person name="Douglass A.P."/>
            <person name="Hanson S.J."/>
            <person name="Klenk H.-P."/>
            <person name="Labutti K."/>
            <person name="Lapidus A."/>
            <person name="Lindquist E."/>
            <person name="Lipzen A."/>
            <person name="Meier-Kolthoff J.P."/>
            <person name="Ohm R.A."/>
            <person name="Otillar R.P."/>
            <person name="Pangilinan J."/>
            <person name="Peng Y."/>
            <person name="Rokas A."/>
            <person name="Rosa C.A."/>
            <person name="Scheuner C."/>
            <person name="Sibirny A.A."/>
            <person name="Slot J.C."/>
            <person name="Stielow J.B."/>
            <person name="Sun H."/>
            <person name="Kurtzman C.P."/>
            <person name="Blackwell M."/>
            <person name="Jeffries T.W."/>
            <person name="Grigoriev I.V."/>
        </authorList>
    </citation>
    <scope>NUCLEOTIDE SEQUENCE [LARGE SCALE GENOMIC DNA]</scope>
    <source>
        <strain evidence="3">NRRL Y-17796</strain>
    </source>
</reference>
<proteinExistence type="predicted"/>
<accession>A0A1E4TLQ2</accession>
<organism evidence="2 3">
    <name type="scientific">Tortispora caseinolytica NRRL Y-17796</name>
    <dbReference type="NCBI Taxonomy" id="767744"/>
    <lineage>
        <taxon>Eukaryota</taxon>
        <taxon>Fungi</taxon>
        <taxon>Dikarya</taxon>
        <taxon>Ascomycota</taxon>
        <taxon>Saccharomycotina</taxon>
        <taxon>Trigonopsidomycetes</taxon>
        <taxon>Trigonopsidales</taxon>
        <taxon>Trigonopsidaceae</taxon>
        <taxon>Tortispora</taxon>
    </lineage>
</organism>
<gene>
    <name evidence="2" type="ORF">CANCADRAFT_17609</name>
</gene>
<dbReference type="Proteomes" id="UP000095023">
    <property type="component" value="Unassembled WGS sequence"/>
</dbReference>
<feature type="non-terminal residue" evidence="2">
    <location>
        <position position="1"/>
    </location>
</feature>
<evidence type="ECO:0000313" key="3">
    <source>
        <dbReference type="Proteomes" id="UP000095023"/>
    </source>
</evidence>
<dbReference type="EMBL" id="KV453841">
    <property type="protein sequence ID" value="ODV92696.1"/>
    <property type="molecule type" value="Genomic_DNA"/>
</dbReference>
<dbReference type="OrthoDB" id="4084551at2759"/>
<dbReference type="AlphaFoldDB" id="A0A1E4TLQ2"/>
<evidence type="ECO:0000313" key="2">
    <source>
        <dbReference type="EMBL" id="ODV92696.1"/>
    </source>
</evidence>
<dbReference type="InterPro" id="IPR028000">
    <property type="entry name" value="Pma1"/>
</dbReference>
<feature type="non-terminal residue" evidence="2">
    <location>
        <position position="261"/>
    </location>
</feature>
<dbReference type="Pfam" id="PF14610">
    <property type="entry name" value="Psg1"/>
    <property type="match status" value="1"/>
</dbReference>